<dbReference type="GO" id="GO:0005829">
    <property type="term" value="C:cytosol"/>
    <property type="evidence" value="ECO:0007669"/>
    <property type="project" value="TreeGrafter"/>
</dbReference>
<keyword evidence="3" id="KW-1185">Reference proteome</keyword>
<evidence type="ECO:0000256" key="1">
    <source>
        <dbReference type="SAM" id="SignalP"/>
    </source>
</evidence>
<comment type="caution">
    <text evidence="2">The sequence shown here is derived from an EMBL/GenBank/DDBJ whole genome shotgun (WGS) entry which is preliminary data.</text>
</comment>
<reference evidence="2" key="2">
    <citation type="submission" date="2022-10" db="EMBL/GenBank/DDBJ databases">
        <authorList>
            <person name="Trinh H.N."/>
        </authorList>
    </citation>
    <scope>NUCLEOTIDE SEQUENCE</scope>
    <source>
        <strain evidence="2">RN2-1</strain>
    </source>
</reference>
<proteinExistence type="predicted"/>
<evidence type="ECO:0000313" key="3">
    <source>
        <dbReference type="Proteomes" id="UP001165679"/>
    </source>
</evidence>
<dbReference type="RefSeq" id="WP_264716523.1">
    <property type="nucleotide sequence ID" value="NZ_JAPDNT010000041.1"/>
</dbReference>
<dbReference type="Proteomes" id="UP001165679">
    <property type="component" value="Unassembled WGS sequence"/>
</dbReference>
<dbReference type="PANTHER" id="PTHR37952:SF2">
    <property type="entry name" value="PROTEIN CREA"/>
    <property type="match status" value="1"/>
</dbReference>
<dbReference type="Pfam" id="PF05981">
    <property type="entry name" value="CreA"/>
    <property type="match status" value="1"/>
</dbReference>
<feature type="chain" id="PRO_5041468022" evidence="1">
    <location>
        <begin position="30"/>
        <end position="166"/>
    </location>
</feature>
<dbReference type="PIRSF" id="PIRSF003174">
    <property type="entry name" value="CreA"/>
    <property type="match status" value="1"/>
</dbReference>
<dbReference type="AlphaFoldDB" id="A0AA42CFY2"/>
<feature type="signal peptide" evidence="1">
    <location>
        <begin position="1"/>
        <end position="29"/>
    </location>
</feature>
<keyword evidence="1" id="KW-0732">Signal</keyword>
<dbReference type="EMBL" id="JAPDNT010000041">
    <property type="protein sequence ID" value="MCW3477573.1"/>
    <property type="molecule type" value="Genomic_DNA"/>
</dbReference>
<sequence>MRSRRSRPALRRGPLAAALLAGLLAPALAADGPARIGTVDTTFRLVGRNDRIVVDRYDDPRVDGVSCYVSRAETGGISGSLGLATDPSRFSIACRATGPVTIKEGRLPANEIVFGEKASPFFKEIRVSRLYDQEKRVLVYLVWSTLNLAAGGSAFNSVTAVPLDTR</sequence>
<gene>
    <name evidence="2" type="ORF">OL599_23725</name>
</gene>
<reference evidence="2" key="1">
    <citation type="submission" date="2022-09" db="EMBL/GenBank/DDBJ databases">
        <title>Rhodovastum sp. nov. RN2-1 isolated from soil in Seongnam, South Korea.</title>
        <authorList>
            <person name="Le N.T."/>
        </authorList>
    </citation>
    <scope>NUCLEOTIDE SEQUENCE</scope>
    <source>
        <strain evidence="2">RN2-1</strain>
    </source>
</reference>
<name>A0AA42CFY2_9PROT</name>
<protein>
    <submittedName>
        <fullName evidence="2">CreA family protein</fullName>
    </submittedName>
</protein>
<dbReference type="InterPro" id="IPR010292">
    <property type="entry name" value="Uncharacterised_CreA"/>
</dbReference>
<dbReference type="PANTHER" id="PTHR37952">
    <property type="match status" value="1"/>
</dbReference>
<evidence type="ECO:0000313" key="2">
    <source>
        <dbReference type="EMBL" id="MCW3477573.1"/>
    </source>
</evidence>
<organism evidence="2 3">
    <name type="scientific">Limobrevibacterium gyesilva</name>
    <dbReference type="NCBI Taxonomy" id="2991712"/>
    <lineage>
        <taxon>Bacteria</taxon>
        <taxon>Pseudomonadati</taxon>
        <taxon>Pseudomonadota</taxon>
        <taxon>Alphaproteobacteria</taxon>
        <taxon>Acetobacterales</taxon>
        <taxon>Acetobacteraceae</taxon>
        <taxon>Limobrevibacterium</taxon>
    </lineage>
</organism>
<accession>A0AA42CFY2</accession>